<dbReference type="EMBL" id="CAKKNE010000005">
    <property type="protein sequence ID" value="CAH0376904.1"/>
    <property type="molecule type" value="Genomic_DNA"/>
</dbReference>
<gene>
    <name evidence="2" type="ORF">PECAL_5P15010</name>
</gene>
<feature type="region of interest" description="Disordered" evidence="1">
    <location>
        <begin position="1"/>
        <end position="28"/>
    </location>
</feature>
<organism evidence="2 3">
    <name type="scientific">Pelagomonas calceolata</name>
    <dbReference type="NCBI Taxonomy" id="35677"/>
    <lineage>
        <taxon>Eukaryota</taxon>
        <taxon>Sar</taxon>
        <taxon>Stramenopiles</taxon>
        <taxon>Ochrophyta</taxon>
        <taxon>Pelagophyceae</taxon>
        <taxon>Pelagomonadales</taxon>
        <taxon>Pelagomonadaceae</taxon>
        <taxon>Pelagomonas</taxon>
    </lineage>
</organism>
<comment type="caution">
    <text evidence="2">The sequence shown here is derived from an EMBL/GenBank/DDBJ whole genome shotgun (WGS) entry which is preliminary data.</text>
</comment>
<feature type="region of interest" description="Disordered" evidence="1">
    <location>
        <begin position="229"/>
        <end position="255"/>
    </location>
</feature>
<evidence type="ECO:0000313" key="3">
    <source>
        <dbReference type="Proteomes" id="UP000789595"/>
    </source>
</evidence>
<dbReference type="Proteomes" id="UP000789595">
    <property type="component" value="Unassembled WGS sequence"/>
</dbReference>
<protein>
    <submittedName>
        <fullName evidence="2">Uncharacterized protein</fullName>
    </submittedName>
</protein>
<accession>A0A8J2SP59</accession>
<proteinExistence type="predicted"/>
<evidence type="ECO:0000256" key="1">
    <source>
        <dbReference type="SAM" id="MobiDB-lite"/>
    </source>
</evidence>
<sequence>MFGSRKGFQARPPPPPKQRKKPAPPPRKQLFAFDPVAAHYNALNHERRFGVTQPVVCVDLNAASERRRWRETGDLTEASNTIKALVPEAANEGELLERALAAHLRRRATPSIRCWDLVKARLAFQRIDCCVYCGESTRTEDEAVPCRSFKRPGGCAAEAHRRCLARAGVGLLSTRWTCGVCVEVARRRSVRTPADKLIADAQEAEAAAAAALRASGTTPSTAPGWVAQLAQRGGQKSRRVAQQRRKVDGRRRDAEAARDALREAQATAAQARQLEAGVLNLAAYLAALDADDSAPAAQALITKMVAAKDDWRRDVDAMLSGEAPAEANAREADDLLKQDELYLEDLERAPDDAAGWARRFIEEPDLDAWPWGGNSTTEKMRMFSRLQRQLRDTLDASLLGGPGAIASGVTCVAPKNTSDKFAYEACLWTRDPALAKIAVNMDRELLPGRVERANLSTFGEFTVDEKPPGLPDFSSARPGACFVLFRRRRLPSNPSSPRVSAS</sequence>
<evidence type="ECO:0000313" key="2">
    <source>
        <dbReference type="EMBL" id="CAH0376904.1"/>
    </source>
</evidence>
<feature type="compositionally biased region" description="Basic residues" evidence="1">
    <location>
        <begin position="235"/>
        <end position="249"/>
    </location>
</feature>
<keyword evidence="3" id="KW-1185">Reference proteome</keyword>
<reference evidence="2" key="1">
    <citation type="submission" date="2021-11" db="EMBL/GenBank/DDBJ databases">
        <authorList>
            <consortium name="Genoscope - CEA"/>
            <person name="William W."/>
        </authorList>
    </citation>
    <scope>NUCLEOTIDE SEQUENCE</scope>
</reference>
<name>A0A8J2SP59_9STRA</name>
<dbReference type="AlphaFoldDB" id="A0A8J2SP59"/>